<protein>
    <submittedName>
        <fullName evidence="2">Uncharacterized protein</fullName>
    </submittedName>
</protein>
<organism evidence="2 3">
    <name type="scientific">Fasciola hepatica</name>
    <name type="common">Liver fluke</name>
    <dbReference type="NCBI Taxonomy" id="6192"/>
    <lineage>
        <taxon>Eukaryota</taxon>
        <taxon>Metazoa</taxon>
        <taxon>Spiralia</taxon>
        <taxon>Lophotrochozoa</taxon>
        <taxon>Platyhelminthes</taxon>
        <taxon>Trematoda</taxon>
        <taxon>Digenea</taxon>
        <taxon>Plagiorchiida</taxon>
        <taxon>Echinostomata</taxon>
        <taxon>Echinostomatoidea</taxon>
        <taxon>Fasciolidae</taxon>
        <taxon>Fasciola</taxon>
    </lineage>
</organism>
<dbReference type="Proteomes" id="UP000230066">
    <property type="component" value="Unassembled WGS sequence"/>
</dbReference>
<feature type="region of interest" description="Disordered" evidence="1">
    <location>
        <begin position="79"/>
        <end position="129"/>
    </location>
</feature>
<dbReference type="InterPro" id="IPR027973">
    <property type="entry name" value="FSAF1-like"/>
</dbReference>
<comment type="caution">
    <text evidence="2">The sequence shown here is derived from an EMBL/GenBank/DDBJ whole genome shotgun (WGS) entry which is preliminary data.</text>
</comment>
<reference evidence="2" key="1">
    <citation type="submission" date="2019-03" db="EMBL/GenBank/DDBJ databases">
        <title>Improved annotation for the trematode Fasciola hepatica.</title>
        <authorList>
            <person name="Choi Y.-J."/>
            <person name="Martin J."/>
            <person name="Mitreva M."/>
        </authorList>
    </citation>
    <scope>NUCLEOTIDE SEQUENCE [LARGE SCALE GENOMIC DNA]</scope>
</reference>
<feature type="compositionally biased region" description="Basic residues" evidence="1">
    <location>
        <begin position="95"/>
        <end position="129"/>
    </location>
</feature>
<keyword evidence="3" id="KW-1185">Reference proteome</keyword>
<dbReference type="AlphaFoldDB" id="A0A2H1CA77"/>
<dbReference type="Pfam" id="PF15375">
    <property type="entry name" value="FSAF1"/>
    <property type="match status" value="1"/>
</dbReference>
<evidence type="ECO:0000313" key="2">
    <source>
        <dbReference type="EMBL" id="THD23739.1"/>
    </source>
</evidence>
<sequence length="129" mass="14639">MGPQKEAEPDDESIFVNLSDLPYDLMRFNISAKTGSDRREARKALLLKMGAASAKKQYVNYKILMHSRKEEKMQALLRPPETATTAVNKRVPPGKIKKKGKTSKKLGKKMAHSSKAGKRWRKLKKSRKT</sequence>
<evidence type="ECO:0000256" key="1">
    <source>
        <dbReference type="SAM" id="MobiDB-lite"/>
    </source>
</evidence>
<dbReference type="EMBL" id="JXXN02001974">
    <property type="protein sequence ID" value="THD23739.1"/>
    <property type="molecule type" value="Genomic_DNA"/>
</dbReference>
<gene>
    <name evidence="2" type="ORF">D915_005436</name>
</gene>
<name>A0A2H1CA77_FASHE</name>
<evidence type="ECO:0000313" key="3">
    <source>
        <dbReference type="Proteomes" id="UP000230066"/>
    </source>
</evidence>
<accession>A0A2H1CA77</accession>
<proteinExistence type="predicted"/>